<evidence type="ECO:0000256" key="2">
    <source>
        <dbReference type="ARBA" id="ARBA00010690"/>
    </source>
</evidence>
<gene>
    <name evidence="13 14" type="primary">flhB</name>
    <name evidence="14" type="ORF">CIK83_15015</name>
</gene>
<evidence type="ECO:0000313" key="14">
    <source>
        <dbReference type="EMBL" id="RCS70724.1"/>
    </source>
</evidence>
<dbReference type="Pfam" id="PF01312">
    <property type="entry name" value="Bac_export_2"/>
    <property type="match status" value="1"/>
</dbReference>
<dbReference type="AlphaFoldDB" id="A0A368LJ02"/>
<reference evidence="14 15" key="1">
    <citation type="journal article" date="2017" name="Elife">
        <title>Extensive horizontal gene transfer in cheese-associated bacteria.</title>
        <authorList>
            <person name="Bonham K.S."/>
            <person name="Wolfe B.E."/>
            <person name="Dutton R.J."/>
        </authorList>
    </citation>
    <scope>NUCLEOTIDE SEQUENCE [LARGE SCALE GENOMIC DNA]</scope>
    <source>
        <strain evidence="14 15">JB196</strain>
    </source>
</reference>
<keyword evidence="14" id="KW-0966">Cell projection</keyword>
<feature type="transmembrane region" description="Helical" evidence="13">
    <location>
        <begin position="29"/>
        <end position="50"/>
    </location>
</feature>
<dbReference type="InterPro" id="IPR029025">
    <property type="entry name" value="T3SS_substrate_exporter_C"/>
</dbReference>
<dbReference type="GO" id="GO:0005886">
    <property type="term" value="C:plasma membrane"/>
    <property type="evidence" value="ECO:0007669"/>
    <property type="project" value="UniProtKB-SubCell"/>
</dbReference>
<keyword evidence="14" id="KW-0282">Flagellum</keyword>
<keyword evidence="4 13" id="KW-0813">Transport</keyword>
<evidence type="ECO:0000256" key="13">
    <source>
        <dbReference type="RuleBase" id="RU364091"/>
    </source>
</evidence>
<keyword evidence="14" id="KW-0969">Cilium</keyword>
<sequence length="371" mass="41888">MSSEKTENASVQKLNKARKKGDIPRAKEFITAIALMSCILYYAVIIPTMFETIKEMFIHAYSFNRSQIAQPKLQIELVGYAMYLLMMLFVPLLFIKFIVVILGSTILGGFSVNVSKLAPKFNKINPGSGIKRIFSKNTLVEFLKSILKITIFFMILYYTITSNINVISPLVRSTLNSVMAVSASIMITLTFMLVAVIVIFGLIDLPYQKLQFMKQMKMSKQELKDEYKESEGDPQTKGRMKQIQMQMSKNAATKTVPTANVILMNPTHYAVALKYDLTKAEAPFLVAKGEDAVAFYIKSIADKHNIEVITSPKLTRSIFYTTKINQMVPSQLYSAVAQVLHYVNQLKSFKNGNGMKPNTLPNFSIPEKLRF</sequence>
<comment type="similarity">
    <text evidence="2 13">Belongs to the type III secretion exporter family.</text>
</comment>
<evidence type="ECO:0000313" key="15">
    <source>
        <dbReference type="Proteomes" id="UP000252479"/>
    </source>
</evidence>
<protein>
    <recommendedName>
        <fullName evidence="3 13">Flagellar biosynthetic protein FlhB</fullName>
    </recommendedName>
</protein>
<dbReference type="PRINTS" id="PR00950">
    <property type="entry name" value="TYPE3IMSPROT"/>
</dbReference>
<dbReference type="NCBIfam" id="TIGR00328">
    <property type="entry name" value="flhB"/>
    <property type="match status" value="1"/>
</dbReference>
<dbReference type="SUPFAM" id="SSF160544">
    <property type="entry name" value="EscU C-terminal domain-like"/>
    <property type="match status" value="1"/>
</dbReference>
<dbReference type="Gene3D" id="3.40.1690.10">
    <property type="entry name" value="secretion proteins EscU"/>
    <property type="match status" value="1"/>
</dbReference>
<dbReference type="GeneID" id="303190234"/>
<evidence type="ECO:0000256" key="4">
    <source>
        <dbReference type="ARBA" id="ARBA00022448"/>
    </source>
</evidence>
<dbReference type="PANTHER" id="PTHR30531:SF12">
    <property type="entry name" value="FLAGELLAR BIOSYNTHETIC PROTEIN FLHB"/>
    <property type="match status" value="1"/>
</dbReference>
<dbReference type="GO" id="GO:0044780">
    <property type="term" value="P:bacterial-type flagellum assembly"/>
    <property type="evidence" value="ECO:0007669"/>
    <property type="project" value="InterPro"/>
</dbReference>
<keyword evidence="15" id="KW-1185">Reference proteome</keyword>
<evidence type="ECO:0000256" key="10">
    <source>
        <dbReference type="ARBA" id="ARBA00023136"/>
    </source>
</evidence>
<dbReference type="InterPro" id="IPR006136">
    <property type="entry name" value="FlhB"/>
</dbReference>
<keyword evidence="6 13" id="KW-0812">Transmembrane</keyword>
<dbReference type="PANTHER" id="PTHR30531">
    <property type="entry name" value="FLAGELLAR BIOSYNTHETIC PROTEIN FLHB"/>
    <property type="match status" value="1"/>
</dbReference>
<feature type="transmembrane region" description="Helical" evidence="13">
    <location>
        <begin position="142"/>
        <end position="160"/>
    </location>
</feature>
<keyword evidence="10 13" id="KW-0472">Membrane</keyword>
<keyword evidence="8 13" id="KW-0653">Protein transport</keyword>
<name>A0A368LJ02_9VIBR</name>
<dbReference type="RefSeq" id="WP_086959982.1">
    <property type="nucleotide sequence ID" value="NZ_FUKS01000023.1"/>
</dbReference>
<evidence type="ECO:0000256" key="11">
    <source>
        <dbReference type="ARBA" id="ARBA00023225"/>
    </source>
</evidence>
<comment type="subcellular location">
    <subcellularLocation>
        <location evidence="1">Cell membrane</location>
        <topology evidence="1">Multi-pass membrane protein</topology>
    </subcellularLocation>
</comment>
<evidence type="ECO:0000256" key="3">
    <source>
        <dbReference type="ARBA" id="ARBA00021622"/>
    </source>
</evidence>
<evidence type="ECO:0000256" key="1">
    <source>
        <dbReference type="ARBA" id="ARBA00004651"/>
    </source>
</evidence>
<keyword evidence="11 13" id="KW-1006">Bacterial flagellum protein export</keyword>
<evidence type="ECO:0000256" key="7">
    <source>
        <dbReference type="ARBA" id="ARBA00022795"/>
    </source>
</evidence>
<dbReference type="GO" id="GO:0009306">
    <property type="term" value="P:protein secretion"/>
    <property type="evidence" value="ECO:0007669"/>
    <property type="project" value="InterPro"/>
</dbReference>
<dbReference type="InterPro" id="IPR006135">
    <property type="entry name" value="T3SS_substrate_exporter"/>
</dbReference>
<feature type="transmembrane region" description="Helical" evidence="13">
    <location>
        <begin position="180"/>
        <end position="207"/>
    </location>
</feature>
<feature type="transmembrane region" description="Helical" evidence="13">
    <location>
        <begin position="80"/>
        <end position="110"/>
    </location>
</feature>
<comment type="caution">
    <text evidence="14">The sequence shown here is derived from an EMBL/GenBank/DDBJ whole genome shotgun (WGS) entry which is preliminary data.</text>
</comment>
<evidence type="ECO:0000256" key="8">
    <source>
        <dbReference type="ARBA" id="ARBA00022927"/>
    </source>
</evidence>
<evidence type="ECO:0000256" key="5">
    <source>
        <dbReference type="ARBA" id="ARBA00022475"/>
    </source>
</evidence>
<organism evidence="14 15">
    <name type="scientific">Vibrio casei</name>
    <dbReference type="NCBI Taxonomy" id="673372"/>
    <lineage>
        <taxon>Bacteria</taxon>
        <taxon>Pseudomonadati</taxon>
        <taxon>Pseudomonadota</taxon>
        <taxon>Gammaproteobacteria</taxon>
        <taxon>Vibrionales</taxon>
        <taxon>Vibrionaceae</taxon>
        <taxon>Vibrio</taxon>
    </lineage>
</organism>
<keyword evidence="7 13" id="KW-1005">Bacterial flagellum biogenesis</keyword>
<comment type="function">
    <text evidence="12 13">Required for formation of the rod structure in the basal body of the flagellar apparatus. Together with FliI and FliH, may constitute the export apparatus of flagellin.</text>
</comment>
<dbReference type="EMBL" id="QPGL01000002">
    <property type="protein sequence ID" value="RCS70724.1"/>
    <property type="molecule type" value="Genomic_DNA"/>
</dbReference>
<dbReference type="Proteomes" id="UP000252479">
    <property type="component" value="Unassembled WGS sequence"/>
</dbReference>
<proteinExistence type="inferred from homology"/>
<evidence type="ECO:0000256" key="9">
    <source>
        <dbReference type="ARBA" id="ARBA00022989"/>
    </source>
</evidence>
<keyword evidence="5 13" id="KW-1003">Cell membrane</keyword>
<accession>A0A368LJ02</accession>
<evidence type="ECO:0000256" key="6">
    <source>
        <dbReference type="ARBA" id="ARBA00022692"/>
    </source>
</evidence>
<keyword evidence="9 13" id="KW-1133">Transmembrane helix</keyword>
<evidence type="ECO:0000256" key="12">
    <source>
        <dbReference type="ARBA" id="ARBA00025078"/>
    </source>
</evidence>